<protein>
    <submittedName>
        <fullName evidence="2">Tetratricopeptide repeat protein</fullName>
    </submittedName>
</protein>
<keyword evidence="1" id="KW-0732">Signal</keyword>
<feature type="signal peptide" evidence="1">
    <location>
        <begin position="1"/>
        <end position="26"/>
    </location>
</feature>
<sequence length="280" mass="32656">MKLRLFFNVVLLVFSSILVNSCASEAKDKKSKIEVAYPSEVEEKIIDSVMVGIHKLRLNSQERRDALDVAIAKFPDIANFYQQRAMPLYKQNKDELGLPFLEKAAALNPEKYLDYMGFMKCIFSKNYRGAISDFEKVQELSGDGYVMDHTYYFYIGISYLQLNEFEKAKIYLDKSIAQTEGENGREWVHFLDLWYLGIANYELGDCENAIVAYDEALSKYPSFGDVKYYKAICLFKMKKYEASQALFKEAKDDILNDNTINEDNVIYEEYPYQVRKTWFQ</sequence>
<reference evidence="2 3" key="1">
    <citation type="submission" date="2018-10" db="EMBL/GenBank/DDBJ databases">
        <title>Genomic Encyclopedia of Archaeal and Bacterial Type Strains, Phase II (KMG-II): from individual species to whole genera.</title>
        <authorList>
            <person name="Goeker M."/>
        </authorList>
    </citation>
    <scope>NUCLEOTIDE SEQUENCE [LARGE SCALE GENOMIC DNA]</scope>
    <source>
        <strain evidence="2 3">DSM 23424</strain>
    </source>
</reference>
<dbReference type="Pfam" id="PF13432">
    <property type="entry name" value="TPR_16"/>
    <property type="match status" value="1"/>
</dbReference>
<feature type="chain" id="PRO_5018191605" evidence="1">
    <location>
        <begin position="27"/>
        <end position="280"/>
    </location>
</feature>
<evidence type="ECO:0000313" key="2">
    <source>
        <dbReference type="EMBL" id="RMA57026.1"/>
    </source>
</evidence>
<name>A0A3L9Y8K5_9FLAO</name>
<dbReference type="Proteomes" id="UP000271339">
    <property type="component" value="Unassembled WGS sequence"/>
</dbReference>
<dbReference type="PANTHER" id="PTHR12558:SF13">
    <property type="entry name" value="CELL DIVISION CYCLE PROTEIN 27 HOMOLOG"/>
    <property type="match status" value="1"/>
</dbReference>
<dbReference type="PANTHER" id="PTHR12558">
    <property type="entry name" value="CELL DIVISION CYCLE 16,23,27"/>
    <property type="match status" value="1"/>
</dbReference>
<proteinExistence type="predicted"/>
<keyword evidence="3" id="KW-1185">Reference proteome</keyword>
<dbReference type="InterPro" id="IPR019734">
    <property type="entry name" value="TPR_rpt"/>
</dbReference>
<evidence type="ECO:0000256" key="1">
    <source>
        <dbReference type="SAM" id="SignalP"/>
    </source>
</evidence>
<organism evidence="2 3">
    <name type="scientific">Ulvibacter antarcticus</name>
    <dbReference type="NCBI Taxonomy" id="442714"/>
    <lineage>
        <taxon>Bacteria</taxon>
        <taxon>Pseudomonadati</taxon>
        <taxon>Bacteroidota</taxon>
        <taxon>Flavobacteriia</taxon>
        <taxon>Flavobacteriales</taxon>
        <taxon>Flavobacteriaceae</taxon>
        <taxon>Ulvibacter</taxon>
    </lineage>
</organism>
<evidence type="ECO:0000313" key="3">
    <source>
        <dbReference type="Proteomes" id="UP000271339"/>
    </source>
</evidence>
<dbReference type="RefSeq" id="WP_245962986.1">
    <property type="nucleotide sequence ID" value="NZ_REFC01000015.1"/>
</dbReference>
<comment type="caution">
    <text evidence="2">The sequence shown here is derived from an EMBL/GenBank/DDBJ whole genome shotgun (WGS) entry which is preliminary data.</text>
</comment>
<dbReference type="SMART" id="SM00028">
    <property type="entry name" value="TPR"/>
    <property type="match status" value="4"/>
</dbReference>
<dbReference type="InterPro" id="IPR011990">
    <property type="entry name" value="TPR-like_helical_dom_sf"/>
</dbReference>
<gene>
    <name evidence="2" type="ORF">BXY75_2907</name>
</gene>
<dbReference type="SUPFAM" id="SSF48452">
    <property type="entry name" value="TPR-like"/>
    <property type="match status" value="1"/>
</dbReference>
<dbReference type="AlphaFoldDB" id="A0A3L9Y8K5"/>
<dbReference type="Gene3D" id="1.25.40.10">
    <property type="entry name" value="Tetratricopeptide repeat domain"/>
    <property type="match status" value="2"/>
</dbReference>
<accession>A0A3L9Y8K5</accession>
<dbReference type="EMBL" id="REFC01000015">
    <property type="protein sequence ID" value="RMA57026.1"/>
    <property type="molecule type" value="Genomic_DNA"/>
</dbReference>